<evidence type="ECO:0000313" key="3">
    <source>
        <dbReference type="Proteomes" id="UP001149400"/>
    </source>
</evidence>
<sequence>PGLSVSDAGEVNEGTNATFDVALDNPVDGSVDYTFTLGNTAVDTDKDATLSGDNADVNATLTVTYQKADGSSVTETINSGDTLSIPGDAKDIQVTVASEQDDTYEGDESFELNVSADIGDNKAALTDSGSAIISDDGNDNNDTTGPD</sequence>
<feature type="region of interest" description="Disordered" evidence="1">
    <location>
        <begin position="128"/>
        <end position="147"/>
    </location>
</feature>
<evidence type="ECO:0008006" key="4">
    <source>
        <dbReference type="Google" id="ProtNLM"/>
    </source>
</evidence>
<protein>
    <recommendedName>
        <fullName evidence="4">Calx-beta domain-containing protein</fullName>
    </recommendedName>
</protein>
<evidence type="ECO:0000313" key="2">
    <source>
        <dbReference type="EMBL" id="MDD1796481.1"/>
    </source>
</evidence>
<reference evidence="2" key="1">
    <citation type="submission" date="2021-12" db="EMBL/GenBank/DDBJ databases">
        <title>Enterovibrio ZSDZ35 sp. nov. and Enterovibrio ZSDZ42 sp. nov., isolated from coastal seawater in Qingdao.</title>
        <authorList>
            <person name="Zhang P."/>
        </authorList>
    </citation>
    <scope>NUCLEOTIDE SEQUENCE</scope>
    <source>
        <strain evidence="2">ZSDZ42</strain>
    </source>
</reference>
<feature type="non-terminal residue" evidence="2">
    <location>
        <position position="147"/>
    </location>
</feature>
<evidence type="ECO:0000256" key="1">
    <source>
        <dbReference type="SAM" id="MobiDB-lite"/>
    </source>
</evidence>
<dbReference type="InterPro" id="IPR038081">
    <property type="entry name" value="CalX-like_sf"/>
</dbReference>
<dbReference type="SUPFAM" id="SSF141072">
    <property type="entry name" value="CalX-like"/>
    <property type="match status" value="1"/>
</dbReference>
<dbReference type="Proteomes" id="UP001149400">
    <property type="component" value="Unassembled WGS sequence"/>
</dbReference>
<feature type="non-terminal residue" evidence="2">
    <location>
        <position position="1"/>
    </location>
</feature>
<proteinExistence type="predicted"/>
<comment type="caution">
    <text evidence="2">The sequence shown here is derived from an EMBL/GenBank/DDBJ whole genome shotgun (WGS) entry which is preliminary data.</text>
</comment>
<dbReference type="RefSeq" id="WP_274167191.1">
    <property type="nucleotide sequence ID" value="NZ_JAJUBC010000129.1"/>
</dbReference>
<dbReference type="Gene3D" id="2.60.40.2030">
    <property type="match status" value="1"/>
</dbReference>
<dbReference type="EMBL" id="JAJUBC010000129">
    <property type="protein sequence ID" value="MDD1796481.1"/>
    <property type="molecule type" value="Genomic_DNA"/>
</dbReference>
<accession>A0ABT5R9R8</accession>
<keyword evidence="3" id="KW-1185">Reference proteome</keyword>
<organism evidence="2 3">
    <name type="scientific">Enterovibrio gelatinilyticus</name>
    <dbReference type="NCBI Taxonomy" id="2899819"/>
    <lineage>
        <taxon>Bacteria</taxon>
        <taxon>Pseudomonadati</taxon>
        <taxon>Pseudomonadota</taxon>
        <taxon>Gammaproteobacteria</taxon>
        <taxon>Vibrionales</taxon>
        <taxon>Vibrionaceae</taxon>
        <taxon>Enterovibrio</taxon>
    </lineage>
</organism>
<name>A0ABT5R9R8_9GAMM</name>
<gene>
    <name evidence="2" type="ORF">LRP50_25540</name>
</gene>